<dbReference type="InterPro" id="IPR003753">
    <property type="entry name" value="Exonuc_VII_L"/>
</dbReference>
<keyword evidence="3 5" id="KW-0378">Hydrolase</keyword>
<evidence type="ECO:0000313" key="10">
    <source>
        <dbReference type="Proteomes" id="UP000284868"/>
    </source>
</evidence>
<dbReference type="Proteomes" id="UP000284868">
    <property type="component" value="Unassembled WGS sequence"/>
</dbReference>
<dbReference type="OrthoDB" id="9802795at2"/>
<keyword evidence="10" id="KW-1185">Reference proteome</keyword>
<dbReference type="NCBIfam" id="TIGR00237">
    <property type="entry name" value="xseA"/>
    <property type="match status" value="1"/>
</dbReference>
<evidence type="ECO:0000256" key="5">
    <source>
        <dbReference type="HAMAP-Rule" id="MF_00378"/>
    </source>
</evidence>
<gene>
    <name evidence="5 9" type="primary">xseA</name>
    <name evidence="9" type="ORF">DWZ83_07230</name>
</gene>
<evidence type="ECO:0000256" key="4">
    <source>
        <dbReference type="ARBA" id="ARBA00022839"/>
    </source>
</evidence>
<evidence type="ECO:0000256" key="6">
    <source>
        <dbReference type="RuleBase" id="RU004355"/>
    </source>
</evidence>
<accession>A0A415PA19</accession>
<feature type="domain" description="Exonuclease VII large subunit C-terminal" evidence="7">
    <location>
        <begin position="124"/>
        <end position="434"/>
    </location>
</feature>
<proteinExistence type="inferred from homology"/>
<feature type="domain" description="OB-fold nucleic acid binding" evidence="8">
    <location>
        <begin position="7"/>
        <end position="101"/>
    </location>
</feature>
<comment type="caution">
    <text evidence="9">The sequence shown here is derived from an EMBL/GenBank/DDBJ whole genome shotgun (WGS) entry which is preliminary data.</text>
</comment>
<comment type="subcellular location">
    <subcellularLocation>
        <location evidence="5 6">Cytoplasm</location>
    </subcellularLocation>
</comment>
<dbReference type="GO" id="GO:0009318">
    <property type="term" value="C:exodeoxyribonuclease VII complex"/>
    <property type="evidence" value="ECO:0007669"/>
    <property type="project" value="UniProtKB-UniRule"/>
</dbReference>
<name>A0A415PA19_9FIRM</name>
<reference evidence="9 10" key="1">
    <citation type="submission" date="2018-08" db="EMBL/GenBank/DDBJ databases">
        <title>A genome reference for cultivated species of the human gut microbiota.</title>
        <authorList>
            <person name="Zou Y."/>
            <person name="Xue W."/>
            <person name="Luo G."/>
        </authorList>
    </citation>
    <scope>NUCLEOTIDE SEQUENCE [LARGE SCALE GENOMIC DNA]</scope>
    <source>
        <strain evidence="9 10">AF35-6BH</strain>
    </source>
</reference>
<dbReference type="InterPro" id="IPR020579">
    <property type="entry name" value="Exonuc_VII_lsu_C"/>
</dbReference>
<evidence type="ECO:0000313" key="9">
    <source>
        <dbReference type="EMBL" id="RHM09476.1"/>
    </source>
</evidence>
<dbReference type="RefSeq" id="WP_118365696.1">
    <property type="nucleotide sequence ID" value="NZ_CAUFDR010000019.1"/>
</dbReference>
<keyword evidence="4 5" id="KW-0269">Exonuclease</keyword>
<dbReference type="EMBL" id="QRPK01000037">
    <property type="protein sequence ID" value="RHM09476.1"/>
    <property type="molecule type" value="Genomic_DNA"/>
</dbReference>
<dbReference type="PANTHER" id="PTHR30008:SF0">
    <property type="entry name" value="EXODEOXYRIBONUCLEASE 7 LARGE SUBUNIT"/>
    <property type="match status" value="1"/>
</dbReference>
<dbReference type="InterPro" id="IPR025824">
    <property type="entry name" value="OB-fold_nuc-bd_dom"/>
</dbReference>
<dbReference type="GO" id="GO:0003676">
    <property type="term" value="F:nucleic acid binding"/>
    <property type="evidence" value="ECO:0007669"/>
    <property type="project" value="InterPro"/>
</dbReference>
<keyword evidence="2 5" id="KW-0540">Nuclease</keyword>
<protein>
    <recommendedName>
        <fullName evidence="5">Exodeoxyribonuclease 7 large subunit</fullName>
        <ecNumber evidence="5">3.1.11.6</ecNumber>
    </recommendedName>
    <alternativeName>
        <fullName evidence="5">Exodeoxyribonuclease VII large subunit</fullName>
        <shortName evidence="5">Exonuclease VII large subunit</shortName>
    </alternativeName>
</protein>
<evidence type="ECO:0000256" key="3">
    <source>
        <dbReference type="ARBA" id="ARBA00022801"/>
    </source>
</evidence>
<sequence>MSQVMHSVTSLVHYIKSSLDQDMRLRSLKIKGEISNLTKHRSGHWYFSLKDTRAKISCVMFASNAARCTIDVKEGMQVIVSGSVSMYEAGGSLQLYVTAIQNDGLGDLFLQLEAIKKKLAAEGLFAPERKKPLPLYPMSIGLVTAKSGAALQDMIATIARRWPIANVSLYPAQVQGIQASQSIITMLKEADAMGHDVILLARGGGAIEDLWCFNDEALARVIADMQTVLVSGVGHESDTTLVDYVSDARAATPTAAAELITPDIYEVKQQLAQIQTKLLHKIENQLILQRQHLEHIKASRYLQDPLSYIDQERLKLAMHIKAFGYMQQNLAVTRKQLSKLQNDLAVYSQKMTVSSSQHLKEQKRAMSLQMEKLYADAQANIIKNSALLDAYSPLKILSRGYQIVYQKDQVIKSIHDLDLQKMIRIRMQDGFATASVLEKEEIEWKKN</sequence>
<evidence type="ECO:0000256" key="2">
    <source>
        <dbReference type="ARBA" id="ARBA00022722"/>
    </source>
</evidence>
<dbReference type="GO" id="GO:0005737">
    <property type="term" value="C:cytoplasm"/>
    <property type="evidence" value="ECO:0007669"/>
    <property type="project" value="UniProtKB-SubCell"/>
</dbReference>
<organism evidence="9 10">
    <name type="scientific">Amedibacillus dolichus</name>
    <dbReference type="NCBI Taxonomy" id="31971"/>
    <lineage>
        <taxon>Bacteria</taxon>
        <taxon>Bacillati</taxon>
        <taxon>Bacillota</taxon>
        <taxon>Erysipelotrichia</taxon>
        <taxon>Erysipelotrichales</taxon>
        <taxon>Erysipelotrichaceae</taxon>
        <taxon>Amedibacillus</taxon>
    </lineage>
</organism>
<dbReference type="GO" id="GO:0008855">
    <property type="term" value="F:exodeoxyribonuclease VII activity"/>
    <property type="evidence" value="ECO:0007669"/>
    <property type="project" value="UniProtKB-UniRule"/>
</dbReference>
<dbReference type="PANTHER" id="PTHR30008">
    <property type="entry name" value="EXODEOXYRIBONUCLEASE 7 LARGE SUBUNIT"/>
    <property type="match status" value="1"/>
</dbReference>
<dbReference type="HAMAP" id="MF_00378">
    <property type="entry name" value="Exonuc_7_L"/>
    <property type="match status" value="1"/>
</dbReference>
<dbReference type="EC" id="3.1.11.6" evidence="5"/>
<evidence type="ECO:0000259" key="8">
    <source>
        <dbReference type="Pfam" id="PF13742"/>
    </source>
</evidence>
<dbReference type="GO" id="GO:0006308">
    <property type="term" value="P:DNA catabolic process"/>
    <property type="evidence" value="ECO:0007669"/>
    <property type="project" value="UniProtKB-UniRule"/>
</dbReference>
<comment type="catalytic activity">
    <reaction evidence="5 6">
        <text>Exonucleolytic cleavage in either 5'- to 3'- or 3'- to 5'-direction to yield nucleoside 5'-phosphates.</text>
        <dbReference type="EC" id="3.1.11.6"/>
    </reaction>
</comment>
<comment type="similarity">
    <text evidence="5 6">Belongs to the XseA family.</text>
</comment>
<comment type="function">
    <text evidence="5">Bidirectionally degrades single-stranded DNA into large acid-insoluble oligonucleotides, which are then degraded further into small acid-soluble oligonucleotides.</text>
</comment>
<evidence type="ECO:0000256" key="1">
    <source>
        <dbReference type="ARBA" id="ARBA00022490"/>
    </source>
</evidence>
<dbReference type="Pfam" id="PF13742">
    <property type="entry name" value="tRNA_anti_2"/>
    <property type="match status" value="1"/>
</dbReference>
<dbReference type="AlphaFoldDB" id="A0A415PA19"/>
<dbReference type="CDD" id="cd04489">
    <property type="entry name" value="ExoVII_LU_OBF"/>
    <property type="match status" value="1"/>
</dbReference>
<comment type="subunit">
    <text evidence="5">Heterooligomer composed of large and small subunits.</text>
</comment>
<keyword evidence="1 5" id="KW-0963">Cytoplasm</keyword>
<evidence type="ECO:0000259" key="7">
    <source>
        <dbReference type="Pfam" id="PF02601"/>
    </source>
</evidence>
<dbReference type="Pfam" id="PF02601">
    <property type="entry name" value="Exonuc_VII_L"/>
    <property type="match status" value="1"/>
</dbReference>